<evidence type="ECO:0000256" key="4">
    <source>
        <dbReference type="SAM" id="SignalP"/>
    </source>
</evidence>
<evidence type="ECO:0000256" key="2">
    <source>
        <dbReference type="ARBA" id="ARBA00007639"/>
    </source>
</evidence>
<evidence type="ECO:0000313" key="6">
    <source>
        <dbReference type="EMBL" id="MTD54693.1"/>
    </source>
</evidence>
<dbReference type="RefSeq" id="WP_154756914.1">
    <property type="nucleotide sequence ID" value="NZ_WMBA01000014.1"/>
</dbReference>
<dbReference type="EMBL" id="WMBA01000014">
    <property type="protein sequence ID" value="MTD54693.1"/>
    <property type="molecule type" value="Genomic_DNA"/>
</dbReference>
<reference evidence="6 7" key="1">
    <citation type="submission" date="2019-11" db="EMBL/GenBank/DDBJ databases">
        <title>Draft genome of Amycolatopsis RM579.</title>
        <authorList>
            <person name="Duangmal K."/>
            <person name="Mingma R."/>
        </authorList>
    </citation>
    <scope>NUCLEOTIDE SEQUENCE [LARGE SCALE GENOMIC DNA]</scope>
    <source>
        <strain evidence="6 7">RM579</strain>
    </source>
</reference>
<dbReference type="Proteomes" id="UP000440096">
    <property type="component" value="Unassembled WGS sequence"/>
</dbReference>
<feature type="signal peptide" evidence="4">
    <location>
        <begin position="1"/>
        <end position="26"/>
    </location>
</feature>
<sequence>MSTRTAKIRRFAAGVLVAALSMSVAACGKSGGAAQPAGDGPKALTAAVPYPGPEANLPTRYPDPVRTGAPVDVGIACAACQVPGVALAADQARKTIEDLGGKVTLLDAGGDPQKQLNQFKQLVAQHVQAIIVQPLVETAMAPAFLDAKAAGIAVITIGSPGDTTRPLLPGVVSDVTFGLDRAAFEKAQHLAMNLPKGAEIGVLGYGVPSDSVKYGVDRTAYWAEQFGLKIAQRADVSELTVNAGQVAGTGMLQRNPDIQAVVSFTDAVTSGVLVAARQLNRRQVFVCANDYDKNGYQAVSTKNGSCSVRWDWEDLGRFAAQAAYFAGTAQGTLPRIVTTGGGTLVTKDNYESVPVVG</sequence>
<comment type="caution">
    <text evidence="6">The sequence shown here is derived from an EMBL/GenBank/DDBJ whole genome shotgun (WGS) entry which is preliminary data.</text>
</comment>
<dbReference type="PROSITE" id="PS51257">
    <property type="entry name" value="PROKAR_LIPOPROTEIN"/>
    <property type="match status" value="1"/>
</dbReference>
<accession>A0A6N7Z0A2</accession>
<dbReference type="Gene3D" id="3.40.50.2300">
    <property type="match status" value="2"/>
</dbReference>
<evidence type="ECO:0000256" key="1">
    <source>
        <dbReference type="ARBA" id="ARBA00004196"/>
    </source>
</evidence>
<keyword evidence="7" id="KW-1185">Reference proteome</keyword>
<dbReference type="GO" id="GO:0030246">
    <property type="term" value="F:carbohydrate binding"/>
    <property type="evidence" value="ECO:0007669"/>
    <property type="project" value="UniProtKB-ARBA"/>
</dbReference>
<dbReference type="CDD" id="cd01536">
    <property type="entry name" value="PBP1_ABC_sugar_binding-like"/>
    <property type="match status" value="1"/>
</dbReference>
<dbReference type="InterPro" id="IPR028082">
    <property type="entry name" value="Peripla_BP_I"/>
</dbReference>
<protein>
    <submittedName>
        <fullName evidence="6">Substrate-binding domain-containing protein</fullName>
    </submittedName>
</protein>
<feature type="chain" id="PRO_5039531854" evidence="4">
    <location>
        <begin position="27"/>
        <end position="357"/>
    </location>
</feature>
<dbReference type="AlphaFoldDB" id="A0A6N7Z0A2"/>
<dbReference type="PANTHER" id="PTHR46847">
    <property type="entry name" value="D-ALLOSE-BINDING PERIPLASMIC PROTEIN-RELATED"/>
    <property type="match status" value="1"/>
</dbReference>
<keyword evidence="3 4" id="KW-0732">Signal</keyword>
<dbReference type="Pfam" id="PF13407">
    <property type="entry name" value="Peripla_BP_4"/>
    <property type="match status" value="1"/>
</dbReference>
<proteinExistence type="inferred from homology"/>
<dbReference type="PANTHER" id="PTHR46847:SF1">
    <property type="entry name" value="D-ALLOSE-BINDING PERIPLASMIC PROTEIN-RELATED"/>
    <property type="match status" value="1"/>
</dbReference>
<evidence type="ECO:0000259" key="5">
    <source>
        <dbReference type="Pfam" id="PF13407"/>
    </source>
</evidence>
<comment type="similarity">
    <text evidence="2">Belongs to the bacterial solute-binding protein 2 family.</text>
</comment>
<evidence type="ECO:0000256" key="3">
    <source>
        <dbReference type="ARBA" id="ARBA00022729"/>
    </source>
</evidence>
<dbReference type="SUPFAM" id="SSF53822">
    <property type="entry name" value="Periplasmic binding protein-like I"/>
    <property type="match status" value="1"/>
</dbReference>
<gene>
    <name evidence="6" type="ORF">GKO32_11980</name>
</gene>
<dbReference type="OrthoDB" id="7941261at2"/>
<dbReference type="InterPro" id="IPR025997">
    <property type="entry name" value="SBP_2_dom"/>
</dbReference>
<comment type="subcellular location">
    <subcellularLocation>
        <location evidence="1">Cell envelope</location>
    </subcellularLocation>
</comment>
<organism evidence="6 7">
    <name type="scientific">Amycolatopsis pithecellobii</name>
    <dbReference type="NCBI Taxonomy" id="664692"/>
    <lineage>
        <taxon>Bacteria</taxon>
        <taxon>Bacillati</taxon>
        <taxon>Actinomycetota</taxon>
        <taxon>Actinomycetes</taxon>
        <taxon>Pseudonocardiales</taxon>
        <taxon>Pseudonocardiaceae</taxon>
        <taxon>Amycolatopsis</taxon>
    </lineage>
</organism>
<feature type="domain" description="Periplasmic binding protein" evidence="5">
    <location>
        <begin position="88"/>
        <end position="324"/>
    </location>
</feature>
<evidence type="ECO:0000313" key="7">
    <source>
        <dbReference type="Proteomes" id="UP000440096"/>
    </source>
</evidence>
<dbReference type="GO" id="GO:0030313">
    <property type="term" value="C:cell envelope"/>
    <property type="evidence" value="ECO:0007669"/>
    <property type="project" value="UniProtKB-SubCell"/>
</dbReference>
<name>A0A6N7Z0A2_9PSEU</name>